<dbReference type="HOGENOM" id="CLU_3082108_0_0_11"/>
<dbReference type="AlphaFoldDB" id="A0A051UJI5"/>
<dbReference type="EMBL" id="JLXW01000001">
    <property type="protein sequence ID" value="KBZ69337.1"/>
    <property type="molecule type" value="Genomic_DNA"/>
</dbReference>
<reference evidence="1 2" key="1">
    <citation type="submission" date="2014-04" db="EMBL/GenBank/DDBJ databases">
        <title>The Genome Sequence of Mycobacterium tuberculosis TKK-01-0051.</title>
        <authorList>
            <consortium name="The Broad Institute Genomics Platform"/>
            <consortium name="The Broad Institute Genome Sequencing Center for Infectious Disease"/>
            <person name="Earl A.M."/>
            <person name="Cohen K."/>
            <person name="Pym A."/>
            <person name="Bishai W."/>
            <person name="Maharaj K."/>
            <person name="Desjardins C."/>
            <person name="Abeel T."/>
            <person name="Young S."/>
            <person name="Zeng Q."/>
            <person name="Gargeya S."/>
            <person name="Abouelleil A."/>
            <person name="Alvarado L."/>
            <person name="Chapman S.B."/>
            <person name="Gainer-Dewar J."/>
            <person name="Goldberg J."/>
            <person name="Griggs A."/>
            <person name="Gujja S."/>
            <person name="Hansen M."/>
            <person name="Howarth C."/>
            <person name="Imamovic A."/>
            <person name="Larimer J."/>
            <person name="Murphy C."/>
            <person name="Naylor J."/>
            <person name="Pearson M."/>
            <person name="Poon T.W."/>
            <person name="Priest M."/>
            <person name="Roberts A."/>
            <person name="Saif S."/>
            <person name="Shea T."/>
            <person name="Sykes S."/>
            <person name="Wortman J."/>
            <person name="Nusbaum C."/>
            <person name="Birren B."/>
        </authorList>
    </citation>
    <scope>NUCLEOTIDE SEQUENCE [LARGE SCALE GENOMIC DNA]</scope>
    <source>
        <strain evidence="1 2">TKK-01-0051</strain>
    </source>
</reference>
<evidence type="ECO:0000313" key="1">
    <source>
        <dbReference type="EMBL" id="KBZ69337.1"/>
    </source>
</evidence>
<sequence length="52" mass="5578">MISPLRSSVTPRGPPVLAMHIVAVSEQPSHAVLPPGLNSGPFTYMVHDIIMK</sequence>
<keyword evidence="2" id="KW-1185">Reference proteome</keyword>
<evidence type="ECO:0000313" key="2">
    <source>
        <dbReference type="Proteomes" id="UP000025947"/>
    </source>
</evidence>
<name>A0A051UJI5_9MYCO</name>
<accession>A0A051UJI5</accession>
<organism evidence="1 2">
    <name type="scientific">Mycobacterium [tuberculosis] TKK-01-0051</name>
    <dbReference type="NCBI Taxonomy" id="1324261"/>
    <lineage>
        <taxon>Bacteria</taxon>
        <taxon>Bacillati</taxon>
        <taxon>Actinomycetota</taxon>
        <taxon>Actinomycetes</taxon>
        <taxon>Mycobacteriales</taxon>
        <taxon>Mycobacteriaceae</taxon>
        <taxon>Mycobacterium</taxon>
        <taxon>Mycobacterium avium complex (MAC)</taxon>
    </lineage>
</organism>
<dbReference type="Proteomes" id="UP000025947">
    <property type="component" value="Unassembled WGS sequence"/>
</dbReference>
<comment type="caution">
    <text evidence="1">The sequence shown here is derived from an EMBL/GenBank/DDBJ whole genome shotgun (WGS) entry which is preliminary data.</text>
</comment>
<proteinExistence type="predicted"/>
<gene>
    <name evidence="1" type="ORF">K875_00052</name>
</gene>
<protein>
    <submittedName>
        <fullName evidence="1">Uncharacterized protein</fullName>
    </submittedName>
</protein>